<organism evidence="2 3">
    <name type="scientific">Piloderma croceum (strain F 1598)</name>
    <dbReference type="NCBI Taxonomy" id="765440"/>
    <lineage>
        <taxon>Eukaryota</taxon>
        <taxon>Fungi</taxon>
        <taxon>Dikarya</taxon>
        <taxon>Basidiomycota</taxon>
        <taxon>Agaricomycotina</taxon>
        <taxon>Agaricomycetes</taxon>
        <taxon>Agaricomycetidae</taxon>
        <taxon>Atheliales</taxon>
        <taxon>Atheliaceae</taxon>
        <taxon>Piloderma</taxon>
    </lineage>
</organism>
<proteinExistence type="predicted"/>
<dbReference type="OrthoDB" id="3194625at2759"/>
<reference evidence="3" key="2">
    <citation type="submission" date="2015-01" db="EMBL/GenBank/DDBJ databases">
        <title>Evolutionary Origins and Diversification of the Mycorrhizal Mutualists.</title>
        <authorList>
            <consortium name="DOE Joint Genome Institute"/>
            <consortium name="Mycorrhizal Genomics Consortium"/>
            <person name="Kohler A."/>
            <person name="Kuo A."/>
            <person name="Nagy L.G."/>
            <person name="Floudas D."/>
            <person name="Copeland A."/>
            <person name="Barry K.W."/>
            <person name="Cichocki N."/>
            <person name="Veneault-Fourrey C."/>
            <person name="LaButti K."/>
            <person name="Lindquist E.A."/>
            <person name="Lipzen A."/>
            <person name="Lundell T."/>
            <person name="Morin E."/>
            <person name="Murat C."/>
            <person name="Riley R."/>
            <person name="Ohm R."/>
            <person name="Sun H."/>
            <person name="Tunlid A."/>
            <person name="Henrissat B."/>
            <person name="Grigoriev I.V."/>
            <person name="Hibbett D.S."/>
            <person name="Martin F."/>
        </authorList>
    </citation>
    <scope>NUCLEOTIDE SEQUENCE [LARGE SCALE GENOMIC DNA]</scope>
    <source>
        <strain evidence="3">F 1598</strain>
    </source>
</reference>
<dbReference type="Proteomes" id="UP000054166">
    <property type="component" value="Unassembled WGS sequence"/>
</dbReference>
<name>A0A0C3GG01_PILCF</name>
<evidence type="ECO:0000256" key="1">
    <source>
        <dbReference type="SAM" id="MobiDB-lite"/>
    </source>
</evidence>
<reference evidence="2 3" key="1">
    <citation type="submission" date="2014-04" db="EMBL/GenBank/DDBJ databases">
        <authorList>
            <consortium name="DOE Joint Genome Institute"/>
            <person name="Kuo A."/>
            <person name="Tarkka M."/>
            <person name="Buscot F."/>
            <person name="Kohler A."/>
            <person name="Nagy L.G."/>
            <person name="Floudas D."/>
            <person name="Copeland A."/>
            <person name="Barry K.W."/>
            <person name="Cichocki N."/>
            <person name="Veneault-Fourrey C."/>
            <person name="LaButti K."/>
            <person name="Lindquist E.A."/>
            <person name="Lipzen A."/>
            <person name="Lundell T."/>
            <person name="Morin E."/>
            <person name="Murat C."/>
            <person name="Sun H."/>
            <person name="Tunlid A."/>
            <person name="Henrissat B."/>
            <person name="Grigoriev I.V."/>
            <person name="Hibbett D.S."/>
            <person name="Martin F."/>
            <person name="Nordberg H.P."/>
            <person name="Cantor M.N."/>
            <person name="Hua S.X."/>
        </authorList>
    </citation>
    <scope>NUCLEOTIDE SEQUENCE [LARGE SCALE GENOMIC DNA]</scope>
    <source>
        <strain evidence="2 3">F 1598</strain>
    </source>
</reference>
<feature type="region of interest" description="Disordered" evidence="1">
    <location>
        <begin position="69"/>
        <end position="144"/>
    </location>
</feature>
<evidence type="ECO:0000313" key="2">
    <source>
        <dbReference type="EMBL" id="KIM89571.1"/>
    </source>
</evidence>
<dbReference type="EMBL" id="KN832974">
    <property type="protein sequence ID" value="KIM89571.1"/>
    <property type="molecule type" value="Genomic_DNA"/>
</dbReference>
<keyword evidence="3" id="KW-1185">Reference proteome</keyword>
<dbReference type="InParanoid" id="A0A0C3GG01"/>
<protein>
    <submittedName>
        <fullName evidence="2">Uncharacterized protein</fullName>
    </submittedName>
</protein>
<sequence>MEVLHHPSWVPPTEATQYMSQYLMRARGNETGSMFHEGVWPPSGEGATLVDPILRSSSQVDLTGIVDSIMGPSRRESGSSGVTSSPTPPSLTLVNPSGSHTATPTRSSPLKDVVHAVGTSSGDHEPQEDKLTRTKNWIERSLAR</sequence>
<dbReference type="STRING" id="765440.A0A0C3GG01"/>
<feature type="compositionally biased region" description="Polar residues" evidence="1">
    <location>
        <begin position="98"/>
        <end position="108"/>
    </location>
</feature>
<dbReference type="HOGENOM" id="CLU_1797181_0_0_1"/>
<evidence type="ECO:0000313" key="3">
    <source>
        <dbReference type="Proteomes" id="UP000054166"/>
    </source>
</evidence>
<dbReference type="AlphaFoldDB" id="A0A0C3GG01"/>
<feature type="compositionally biased region" description="Basic and acidic residues" evidence="1">
    <location>
        <begin position="122"/>
        <end position="144"/>
    </location>
</feature>
<feature type="compositionally biased region" description="Low complexity" evidence="1">
    <location>
        <begin position="78"/>
        <end position="97"/>
    </location>
</feature>
<accession>A0A0C3GG01</accession>
<gene>
    <name evidence="2" type="ORF">PILCRDRAFT_1917</name>
</gene>